<gene>
    <name evidence="2" type="ORF">TB927.1.5310</name>
</gene>
<accession>Q4GY51</accession>
<reference evidence="3" key="2">
    <citation type="journal article" date="2005" name="Science">
        <title>The genome of the African trypanosome Trypanosoma brucei.</title>
        <authorList>
            <person name="Berriman M."/>
            <person name="Ghedin E."/>
            <person name="Hertz-Fowler C."/>
            <person name="Blandin G."/>
            <person name="Renauld H."/>
            <person name="Bartholomeu D.C."/>
            <person name="Lennard N.J."/>
            <person name="Caler E."/>
            <person name="Hamlin N.E."/>
            <person name="Haas B."/>
            <person name="Bohme U."/>
            <person name="Hannick L."/>
            <person name="Aslett M.A."/>
            <person name="Shallom J."/>
            <person name="Marcello L."/>
            <person name="Hou L."/>
            <person name="Wickstead B."/>
            <person name="Alsmark U.C."/>
            <person name="Arrowsmith C."/>
            <person name="Atkin R.J."/>
            <person name="Barron A.J."/>
            <person name="Bringaud F."/>
            <person name="Brooks K."/>
            <person name="Carrington M."/>
            <person name="Cherevach I."/>
            <person name="Chillingworth T.J."/>
            <person name="Churcher C."/>
            <person name="Clark L.N."/>
            <person name="Corton C.H."/>
            <person name="Cronin A."/>
            <person name="Davies R.M."/>
            <person name="Doggett J."/>
            <person name="Djikeng A."/>
            <person name="Feldblyum T."/>
            <person name="Field M.C."/>
            <person name="Fraser A."/>
            <person name="Goodhead I."/>
            <person name="Hance Z."/>
            <person name="Harper D."/>
            <person name="Harris B.R."/>
            <person name="Hauser H."/>
            <person name="Hostetler J."/>
            <person name="Ivens A."/>
            <person name="Jagels K."/>
            <person name="Johnson D."/>
            <person name="Johnson J."/>
            <person name="Jones K."/>
            <person name="Kerhornou A.X."/>
            <person name="Koo H."/>
            <person name="Larke N."/>
            <person name="Landfear S."/>
            <person name="Larkin C."/>
            <person name="Leech V."/>
            <person name="Line A."/>
            <person name="Lord A."/>
            <person name="Macleod A."/>
            <person name="Mooney P.J."/>
            <person name="Moule S."/>
            <person name="Martin D.M."/>
            <person name="Morgan G.W."/>
            <person name="Mungall K."/>
            <person name="Norbertczak H."/>
            <person name="Ormond D."/>
            <person name="Pai G."/>
            <person name="Peacock C.S."/>
            <person name="Peterson J."/>
            <person name="Quail M.A."/>
            <person name="Rabbinowitsch E."/>
            <person name="Rajandream M.A."/>
            <person name="Reitter C."/>
            <person name="Salzberg S.L."/>
            <person name="Sanders M."/>
            <person name="Schobel S."/>
            <person name="Sharp S."/>
            <person name="Simmonds M."/>
            <person name="Simpson A.J."/>
            <person name="Tallon L."/>
            <person name="Turner C.M."/>
            <person name="Tait A."/>
            <person name="Tivey A.R."/>
            <person name="Van Aken S."/>
            <person name="Walker D."/>
            <person name="Wanless D."/>
            <person name="Wang S."/>
            <person name="White B."/>
            <person name="White O."/>
            <person name="Whitehead S."/>
            <person name="Woodward J."/>
            <person name="Wortman J."/>
            <person name="Adams M.D."/>
            <person name="Embley T.M."/>
            <person name="Gull K."/>
            <person name="Ullu E."/>
            <person name="Barry J.D."/>
            <person name="Fairlamb A.H."/>
            <person name="Opperdoes F."/>
            <person name="Barrell B.G."/>
            <person name="Donelson J.E."/>
            <person name="Hall N."/>
            <person name="Fraser C.M."/>
            <person name="Melville S.E."/>
            <person name="El-Sayed N.M."/>
        </authorList>
    </citation>
    <scope>NUCLEOTIDE SEQUENCE [LARGE SCALE GENOMIC DNA]</scope>
    <source>
        <strain evidence="3">927/4 GUTat10.1</strain>
    </source>
</reference>
<organism evidence="2 3">
    <name type="scientific">Trypanosoma brucei brucei (strain 927/4 GUTat10.1)</name>
    <dbReference type="NCBI Taxonomy" id="185431"/>
    <lineage>
        <taxon>Eukaryota</taxon>
        <taxon>Discoba</taxon>
        <taxon>Euglenozoa</taxon>
        <taxon>Kinetoplastea</taxon>
        <taxon>Metakinetoplastina</taxon>
        <taxon>Trypanosomatida</taxon>
        <taxon>Trypanosomatidae</taxon>
        <taxon>Trypanosoma</taxon>
    </lineage>
</organism>
<name>Q4GY51_TRYB2</name>
<feature type="transmembrane region" description="Helical" evidence="1">
    <location>
        <begin position="56"/>
        <end position="78"/>
    </location>
</feature>
<dbReference type="AlphaFoldDB" id="Q4GY51"/>
<proteinExistence type="predicted"/>
<dbReference type="Proteomes" id="UP000008524">
    <property type="component" value="Chromosome 1"/>
</dbReference>
<dbReference type="PaxDb" id="5691-CAJ16738"/>
<dbReference type="EMBL" id="AL929603">
    <property type="protein sequence ID" value="CAJ16738.1"/>
    <property type="molecule type" value="Genomic_DNA"/>
</dbReference>
<keyword evidence="1" id="KW-0472">Membrane</keyword>
<sequence length="114" mass="13212">MKLRTYHLHHFRLFSFPLLTFLFLNVSLANFHCIPFIVLSASILASYWAATTTLIIYSYIYTLTTHSSIIIIITIANFNKTNKTNIIRNFKNSSYFSHPVIPLLYTHSPLLCIL</sequence>
<keyword evidence="1" id="KW-0812">Transmembrane</keyword>
<keyword evidence="3" id="KW-1185">Reference proteome</keyword>
<dbReference type="KEGG" id="tbr:TB927.1.5310"/>
<dbReference type="InParanoid" id="Q4GY51"/>
<keyword evidence="1" id="KW-1133">Transmembrane helix</keyword>
<dbReference type="RefSeq" id="XP_001219220.1">
    <property type="nucleotide sequence ID" value="XM_001219219.1"/>
</dbReference>
<evidence type="ECO:0000313" key="2">
    <source>
        <dbReference type="EMBL" id="CAJ16738.1"/>
    </source>
</evidence>
<reference evidence="2 3" key="1">
    <citation type="journal article" date="2003" name="Nucleic Acids Res.">
        <title>The DNA sequence of chromosome I of an African trypanosome: gene content, chromosome organisation, recombination and polymorphism.</title>
        <authorList>
            <person name="Hall N."/>
            <person name="Berriman M."/>
            <person name="Lennard N.J."/>
            <person name="Harris B.R."/>
            <person name="Hertz-Fowler C."/>
            <person name="Bart-Delabesse E.N."/>
            <person name="Gerrare C.S."/>
            <person name="Atkin R.J."/>
            <person name="Barron A.J."/>
            <person name="Bowman S."/>
            <person name="Bray-Allen S.P."/>
            <person name="Bringaud F."/>
            <person name="Clark L.N."/>
            <person name="Corton C.H."/>
            <person name="Cronin A."/>
            <person name="Davies R."/>
            <person name="Doggett J."/>
            <person name="Fraser A."/>
            <person name="Gruter E."/>
            <person name="Hall S."/>
            <person name="Harper A.D."/>
            <person name="Kay M.P."/>
            <person name="Leech V."/>
            <person name="Mayes R."/>
            <person name="Price C."/>
            <person name="Quail M.A."/>
            <person name="Rabbinowitch E."/>
            <person name="Reitter C."/>
            <person name="Rutherford K."/>
            <person name="Sasse J."/>
            <person name="Sharp S."/>
            <person name="Shownkeen R."/>
            <person name="Macleod A."/>
            <person name="Taylor S."/>
            <person name="Tweedie A."/>
            <person name="Turner C.M.R."/>
            <person name="Tait A."/>
            <person name="Gull K."/>
            <person name="Barrell B."/>
            <person name="Melville S.E."/>
        </authorList>
    </citation>
    <scope>NUCLEOTIDE SEQUENCE [LARGE SCALE GENOMIC DNA]</scope>
    <source>
        <strain evidence="2 3">927/4 GUTat10.1</strain>
    </source>
</reference>
<feature type="transmembrane region" description="Helical" evidence="1">
    <location>
        <begin position="21"/>
        <end position="50"/>
    </location>
</feature>
<dbReference type="GeneID" id="4357600"/>
<evidence type="ECO:0000256" key="1">
    <source>
        <dbReference type="SAM" id="Phobius"/>
    </source>
</evidence>
<protein>
    <submittedName>
        <fullName evidence="2">Uncharacterized protein</fullName>
    </submittedName>
</protein>
<evidence type="ECO:0000313" key="3">
    <source>
        <dbReference type="Proteomes" id="UP000008524"/>
    </source>
</evidence>